<dbReference type="AlphaFoldDB" id="A0A5R8LJ42"/>
<gene>
    <name evidence="1" type="ORF">FEI15_13555</name>
</gene>
<evidence type="ECO:0000313" key="2">
    <source>
        <dbReference type="Proteomes" id="UP000309885"/>
    </source>
</evidence>
<evidence type="ECO:0000313" key="1">
    <source>
        <dbReference type="EMBL" id="TLF37258.1"/>
    </source>
</evidence>
<sequence>MENTKIKSVGQLIHYLNKLPKDATIQKLSTNSDLLPLDGGIEVGEELSFDESQNILTICL</sequence>
<accession>A0A5R8LJ42</accession>
<dbReference type="Proteomes" id="UP000309885">
    <property type="component" value="Unassembled WGS sequence"/>
</dbReference>
<protein>
    <submittedName>
        <fullName evidence="1">Uncharacterized protein</fullName>
    </submittedName>
</protein>
<comment type="caution">
    <text evidence="1">The sequence shown here is derived from an EMBL/GenBank/DDBJ whole genome shotgun (WGS) entry which is preliminary data.</text>
</comment>
<reference evidence="1 2" key="1">
    <citation type="submission" date="2019-05" db="EMBL/GenBank/DDBJ databases">
        <title>Genome-based reclassification of Lactobacillus casei as Lactobacillus casei subsp. casei. subsp.nov., description of Lactobacillus casei subsp. zeae subsp. nov., and emended description of Lactobacillus casei.</title>
        <authorList>
            <person name="Huang C.-H."/>
        </authorList>
    </citation>
    <scope>NUCLEOTIDE SEQUENCE [LARGE SCALE GENOMIC DNA]</scope>
    <source>
        <strain evidence="1 2">CRBIP24.44</strain>
    </source>
</reference>
<name>A0A5R8LJ42_LACZE</name>
<dbReference type="EMBL" id="VBWO01000016">
    <property type="protein sequence ID" value="TLF37258.1"/>
    <property type="molecule type" value="Genomic_DNA"/>
</dbReference>
<dbReference type="RefSeq" id="WP_060611506.1">
    <property type="nucleotide sequence ID" value="NZ_VBWO01000016.1"/>
</dbReference>
<proteinExistence type="predicted"/>
<organism evidence="1 2">
    <name type="scientific">Lacticaseibacillus zeae</name>
    <name type="common">Lactobacillus zeae</name>
    <dbReference type="NCBI Taxonomy" id="57037"/>
    <lineage>
        <taxon>Bacteria</taxon>
        <taxon>Bacillati</taxon>
        <taxon>Bacillota</taxon>
        <taxon>Bacilli</taxon>
        <taxon>Lactobacillales</taxon>
        <taxon>Lactobacillaceae</taxon>
        <taxon>Lacticaseibacillus</taxon>
    </lineage>
</organism>